<feature type="compositionally biased region" description="Basic and acidic residues" evidence="1">
    <location>
        <begin position="16"/>
        <end position="31"/>
    </location>
</feature>
<protein>
    <recommendedName>
        <fullName evidence="4">Dpy-30 motif domain-containing protein</fullName>
    </recommendedName>
</protein>
<dbReference type="Proteomes" id="UP000018050">
    <property type="component" value="Unassembled WGS sequence"/>
</dbReference>
<dbReference type="OMA" id="HKRESTV"/>
<feature type="compositionally biased region" description="Polar residues" evidence="1">
    <location>
        <begin position="35"/>
        <end position="52"/>
    </location>
</feature>
<dbReference type="RefSeq" id="XP_013250992.1">
    <property type="nucleotide sequence ID" value="XM_013395538.1"/>
</dbReference>
<evidence type="ECO:0000256" key="1">
    <source>
        <dbReference type="SAM" id="MobiDB-lite"/>
    </source>
</evidence>
<proteinExistence type="predicted"/>
<dbReference type="Gene3D" id="1.20.890.10">
    <property type="entry name" value="cAMP-dependent protein kinase regulatory subunit, dimerization-anchoring domain"/>
    <property type="match status" value="1"/>
</dbReference>
<evidence type="ECO:0008006" key="4">
    <source>
        <dbReference type="Google" id="ProtNLM"/>
    </source>
</evidence>
<evidence type="ECO:0000313" key="3">
    <source>
        <dbReference type="Proteomes" id="UP000018050"/>
    </source>
</evidence>
<reference evidence="2" key="1">
    <citation type="submission" date="2013-10" db="EMBL/GenBank/DDBJ databases">
        <title>Genomic analysis of the causative agents of coccidiosis in chickens.</title>
        <authorList>
            <person name="Reid A.J."/>
            <person name="Blake D."/>
            <person name="Billington K."/>
            <person name="Browne H."/>
            <person name="Dunn M."/>
            <person name="Hung S."/>
            <person name="Kawahara F."/>
            <person name="Miranda-Saavedra D."/>
            <person name="Mourier T."/>
            <person name="Nagra H."/>
            <person name="Otto T.D."/>
            <person name="Rawlings N."/>
            <person name="Sanchez A."/>
            <person name="Sanders M."/>
            <person name="Subramaniam C."/>
            <person name="Tay Y."/>
            <person name="Dear P."/>
            <person name="Doerig C."/>
            <person name="Gruber A."/>
            <person name="Parkinson J."/>
            <person name="Shirley M."/>
            <person name="Wan K.L."/>
            <person name="Berriman M."/>
            <person name="Tomley F."/>
            <person name="Pain A."/>
        </authorList>
    </citation>
    <scope>NUCLEOTIDE SEQUENCE</scope>
    <source>
        <strain evidence="2">Houghton</strain>
    </source>
</reference>
<evidence type="ECO:0000313" key="2">
    <source>
        <dbReference type="EMBL" id="CDI78830.1"/>
    </source>
</evidence>
<dbReference type="OrthoDB" id="346628at2759"/>
<organism evidence="2 3">
    <name type="scientific">Eimeria acervulina</name>
    <name type="common">Coccidian parasite</name>
    <dbReference type="NCBI Taxonomy" id="5801"/>
    <lineage>
        <taxon>Eukaryota</taxon>
        <taxon>Sar</taxon>
        <taxon>Alveolata</taxon>
        <taxon>Apicomplexa</taxon>
        <taxon>Conoidasida</taxon>
        <taxon>Coccidia</taxon>
        <taxon>Eucoccidiorida</taxon>
        <taxon>Eimeriorina</taxon>
        <taxon>Eimeriidae</taxon>
        <taxon>Eimeria</taxon>
    </lineage>
</organism>
<dbReference type="Pfam" id="PF05186">
    <property type="entry name" value="Dpy-30"/>
    <property type="match status" value="1"/>
</dbReference>
<gene>
    <name evidence="2" type="ORF">EAH_00037250</name>
</gene>
<dbReference type="VEuPathDB" id="ToxoDB:EAH_00037250"/>
<dbReference type="EMBL" id="HG670919">
    <property type="protein sequence ID" value="CDI78830.1"/>
    <property type="molecule type" value="Genomic_DNA"/>
</dbReference>
<reference evidence="2" key="2">
    <citation type="submission" date="2013-10" db="EMBL/GenBank/DDBJ databases">
        <authorList>
            <person name="Aslett M."/>
        </authorList>
    </citation>
    <scope>NUCLEOTIDE SEQUENCE</scope>
    <source>
        <strain evidence="2">Houghton</strain>
    </source>
</reference>
<name>U6GF82_EIMAC</name>
<dbReference type="GeneID" id="25271795"/>
<feature type="region of interest" description="Disordered" evidence="1">
    <location>
        <begin position="1"/>
        <end position="81"/>
    </location>
</feature>
<dbReference type="AlphaFoldDB" id="U6GF82"/>
<accession>U6GF82</accession>
<keyword evidence="3" id="KW-1185">Reference proteome</keyword>
<dbReference type="InterPro" id="IPR007858">
    <property type="entry name" value="Dpy-30_motif"/>
</dbReference>
<sequence length="154" mass="16094">MSQSSLPPDSAPAEGSSHKRESTVAAGERDATLLQAGTSSPRRYSTRKSSIGSAGVPADAPLEEGPSQVSAAPTAAATFGDGVGGEELLQETNLLQPPLPSSALTMSVREYLEKEIVPALLPALAALCEERPPAPVQYLAHYLLEKSYQNNPKP</sequence>